<feature type="non-terminal residue" evidence="2">
    <location>
        <position position="1"/>
    </location>
</feature>
<sequence length="74" mass="8293">ARDTAGAAAQQQARHGRGRVQGRGALRRRTRDELRARRQAPLFSRGRRAGAEKDPDPGRLHRGVVRHQHQDGLL</sequence>
<feature type="region of interest" description="Disordered" evidence="1">
    <location>
        <begin position="1"/>
        <end position="74"/>
    </location>
</feature>
<accession>A0A6J4NEK9</accession>
<feature type="compositionally biased region" description="Low complexity" evidence="1">
    <location>
        <begin position="1"/>
        <end position="13"/>
    </location>
</feature>
<organism evidence="2">
    <name type="scientific">uncultured Rubrobacteraceae bacterium</name>
    <dbReference type="NCBI Taxonomy" id="349277"/>
    <lineage>
        <taxon>Bacteria</taxon>
        <taxon>Bacillati</taxon>
        <taxon>Actinomycetota</taxon>
        <taxon>Rubrobacteria</taxon>
        <taxon>Rubrobacterales</taxon>
        <taxon>Rubrobacteraceae</taxon>
        <taxon>environmental samples</taxon>
    </lineage>
</organism>
<protein>
    <submittedName>
        <fullName evidence="2">Uncharacterized protein</fullName>
    </submittedName>
</protein>
<feature type="non-terminal residue" evidence="2">
    <location>
        <position position="74"/>
    </location>
</feature>
<feature type="compositionally biased region" description="Basic and acidic residues" evidence="1">
    <location>
        <begin position="49"/>
        <end position="59"/>
    </location>
</feature>
<evidence type="ECO:0000313" key="2">
    <source>
        <dbReference type="EMBL" id="CAA9385693.1"/>
    </source>
</evidence>
<dbReference type="EMBL" id="CADCUV010000013">
    <property type="protein sequence ID" value="CAA9385693.1"/>
    <property type="molecule type" value="Genomic_DNA"/>
</dbReference>
<dbReference type="AlphaFoldDB" id="A0A6J4NEK9"/>
<proteinExistence type="predicted"/>
<reference evidence="2" key="1">
    <citation type="submission" date="2020-02" db="EMBL/GenBank/DDBJ databases">
        <authorList>
            <person name="Meier V. D."/>
        </authorList>
    </citation>
    <scope>NUCLEOTIDE SEQUENCE</scope>
    <source>
        <strain evidence="2">AVDCRST_MAG22</strain>
    </source>
</reference>
<feature type="compositionally biased region" description="Basic residues" evidence="1">
    <location>
        <begin position="14"/>
        <end position="29"/>
    </location>
</feature>
<gene>
    <name evidence="2" type="ORF">AVDCRST_MAG22-248</name>
</gene>
<evidence type="ECO:0000256" key="1">
    <source>
        <dbReference type="SAM" id="MobiDB-lite"/>
    </source>
</evidence>
<name>A0A6J4NEK9_9ACTN</name>